<dbReference type="CDD" id="cd08065">
    <property type="entry name" value="MPN_eIF3h"/>
    <property type="match status" value="1"/>
</dbReference>
<protein>
    <submittedName>
        <fullName evidence="6">Oidioi.mRNA.OKI2018_I69.chr2.g5814.t1.cds</fullName>
    </submittedName>
</protein>
<dbReference type="InterPro" id="IPR000555">
    <property type="entry name" value="JAMM/MPN+_dom"/>
</dbReference>
<dbReference type="PROSITE" id="PS50249">
    <property type="entry name" value="MPN"/>
    <property type="match status" value="1"/>
</dbReference>
<dbReference type="Proteomes" id="UP001158576">
    <property type="component" value="Chromosome 2"/>
</dbReference>
<dbReference type="EMBL" id="OU015567">
    <property type="protein sequence ID" value="CAG5111512.1"/>
    <property type="molecule type" value="Genomic_DNA"/>
</dbReference>
<keyword evidence="1" id="KW-0963">Cytoplasm</keyword>
<proteinExistence type="predicted"/>
<dbReference type="Pfam" id="PF19445">
    <property type="entry name" value="eIF3h_C"/>
    <property type="match status" value="1"/>
</dbReference>
<dbReference type="InterPro" id="IPR050242">
    <property type="entry name" value="JAMM_MPN+_peptidase_M67A"/>
</dbReference>
<organism evidence="6 7">
    <name type="scientific">Oikopleura dioica</name>
    <name type="common">Tunicate</name>
    <dbReference type="NCBI Taxonomy" id="34765"/>
    <lineage>
        <taxon>Eukaryota</taxon>
        <taxon>Metazoa</taxon>
        <taxon>Chordata</taxon>
        <taxon>Tunicata</taxon>
        <taxon>Appendicularia</taxon>
        <taxon>Copelata</taxon>
        <taxon>Oikopleuridae</taxon>
        <taxon>Oikopleura</taxon>
    </lineage>
</organism>
<dbReference type="InterPro" id="IPR045810">
    <property type="entry name" value="eIF3h_C"/>
</dbReference>
<keyword evidence="7" id="KW-1185">Reference proteome</keyword>
<evidence type="ECO:0000256" key="3">
    <source>
        <dbReference type="ARBA" id="ARBA00022917"/>
    </source>
</evidence>
<reference evidence="6 7" key="1">
    <citation type="submission" date="2021-04" db="EMBL/GenBank/DDBJ databases">
        <authorList>
            <person name="Bliznina A."/>
        </authorList>
    </citation>
    <scope>NUCLEOTIDE SEQUENCE [LARGE SCALE GENOMIC DNA]</scope>
</reference>
<evidence type="ECO:0000313" key="6">
    <source>
        <dbReference type="EMBL" id="CAG5111512.1"/>
    </source>
</evidence>
<gene>
    <name evidence="6" type="ORF">OKIOD_LOCUS14579</name>
</gene>
<keyword evidence="2" id="KW-0396">Initiation factor</keyword>
<dbReference type="PANTHER" id="PTHR10410">
    <property type="entry name" value="EUKARYOTIC TRANSLATION INITIATION FACTOR 3 -RELATED"/>
    <property type="match status" value="1"/>
</dbReference>
<accession>A0ABN7T811</accession>
<evidence type="ECO:0000256" key="1">
    <source>
        <dbReference type="ARBA" id="ARBA00022490"/>
    </source>
</evidence>
<dbReference type="InterPro" id="IPR027524">
    <property type="entry name" value="eIF3h"/>
</dbReference>
<dbReference type="Gene3D" id="3.40.140.10">
    <property type="entry name" value="Cytidine Deaminase, domain 2"/>
    <property type="match status" value="1"/>
</dbReference>
<dbReference type="Pfam" id="PF01398">
    <property type="entry name" value="JAB"/>
    <property type="match status" value="1"/>
</dbReference>
<feature type="region of interest" description="Disordered" evidence="4">
    <location>
        <begin position="252"/>
        <end position="279"/>
    </location>
</feature>
<keyword evidence="3" id="KW-0648">Protein biosynthesis</keyword>
<evidence type="ECO:0000256" key="2">
    <source>
        <dbReference type="ARBA" id="ARBA00022540"/>
    </source>
</evidence>
<dbReference type="InterPro" id="IPR037518">
    <property type="entry name" value="MPN"/>
</dbReference>
<evidence type="ECO:0000259" key="5">
    <source>
        <dbReference type="PROSITE" id="PS50249"/>
    </source>
</evidence>
<name>A0ABN7T811_OIKDI</name>
<evidence type="ECO:0000256" key="4">
    <source>
        <dbReference type="SAM" id="MobiDB-lite"/>
    </source>
</evidence>
<dbReference type="SMART" id="SM00232">
    <property type="entry name" value="JAB_MPN"/>
    <property type="match status" value="1"/>
</dbReference>
<sequence>MVASPIEQVQIDPVVALQIAKCFNDERAQDEDRIGQLTGYIDRSSNVLEVTHSIPSPVDTDDSYDEPERYALDYLKYIREKGCDHLQVGWYTSSLNSEIFTRSFLNNLVSFQMNLTESTVLVYDPLKTAQGQCSFRAFRISQDYIDMINYDAENDYWPEPTLKELRDGKISTKDIFEEIPVALKTSFLANMLIFDLEDRDSFNPRKSFLEPATSASLERHLKLLDRVVDEVVNDSNRFNQFQKLTAKNQQQRQSWLAKRRQENEQRRANGQEELPLDEVNQVHKLPEAPSRIEPMLRSVQMKEYTDAVADLATKSLGKLFITDAFQKSS</sequence>
<evidence type="ECO:0000313" key="7">
    <source>
        <dbReference type="Proteomes" id="UP001158576"/>
    </source>
</evidence>
<feature type="domain" description="MPN" evidence="5">
    <location>
        <begin position="9"/>
        <end position="144"/>
    </location>
</feature>
<feature type="compositionally biased region" description="Basic and acidic residues" evidence="4">
    <location>
        <begin position="259"/>
        <end position="270"/>
    </location>
</feature>